<evidence type="ECO:0000313" key="1">
    <source>
        <dbReference type="EMBL" id="CAD8130545.1"/>
    </source>
</evidence>
<comment type="caution">
    <text evidence="1">The sequence shown here is derived from an EMBL/GenBank/DDBJ whole genome shotgun (WGS) entry which is preliminary data.</text>
</comment>
<dbReference type="AlphaFoldDB" id="A0A8S1RU70"/>
<dbReference type="Proteomes" id="UP000692954">
    <property type="component" value="Unassembled WGS sequence"/>
</dbReference>
<sequence length="59" mass="6886">MSKRIPQGTLVKVEMEAKINLILLSDLLQRLVNLYFNQYGLRGRSGNDYLKMRLFNLIS</sequence>
<keyword evidence="2" id="KW-1185">Reference proteome</keyword>
<reference evidence="1" key="1">
    <citation type="submission" date="2021-01" db="EMBL/GenBank/DDBJ databases">
        <authorList>
            <consortium name="Genoscope - CEA"/>
            <person name="William W."/>
        </authorList>
    </citation>
    <scope>NUCLEOTIDE SEQUENCE</scope>
</reference>
<organism evidence="1 2">
    <name type="scientific">Paramecium sonneborni</name>
    <dbReference type="NCBI Taxonomy" id="65129"/>
    <lineage>
        <taxon>Eukaryota</taxon>
        <taxon>Sar</taxon>
        <taxon>Alveolata</taxon>
        <taxon>Ciliophora</taxon>
        <taxon>Intramacronucleata</taxon>
        <taxon>Oligohymenophorea</taxon>
        <taxon>Peniculida</taxon>
        <taxon>Parameciidae</taxon>
        <taxon>Paramecium</taxon>
    </lineage>
</organism>
<proteinExistence type="predicted"/>
<name>A0A8S1RU70_9CILI</name>
<protein>
    <submittedName>
        <fullName evidence="1">Uncharacterized protein</fullName>
    </submittedName>
</protein>
<gene>
    <name evidence="1" type="ORF">PSON_ATCC_30995.1.T3000005</name>
</gene>
<dbReference type="EMBL" id="CAJJDN010000300">
    <property type="protein sequence ID" value="CAD8130545.1"/>
    <property type="molecule type" value="Genomic_DNA"/>
</dbReference>
<evidence type="ECO:0000313" key="2">
    <source>
        <dbReference type="Proteomes" id="UP000692954"/>
    </source>
</evidence>
<accession>A0A8S1RU70</accession>